<dbReference type="PANTHER" id="PTHR20883:SF48">
    <property type="entry name" value="ECTOINE DIOXYGENASE"/>
    <property type="match status" value="1"/>
</dbReference>
<evidence type="ECO:0000256" key="1">
    <source>
        <dbReference type="ARBA" id="ARBA00001954"/>
    </source>
</evidence>
<dbReference type="RefSeq" id="WP_135440824.1">
    <property type="nucleotide sequence ID" value="NZ_SRLE01000001.1"/>
</dbReference>
<name>A0A4Z0MA22_9GAMM</name>
<dbReference type="GO" id="GO:0005506">
    <property type="term" value="F:iron ion binding"/>
    <property type="evidence" value="ECO:0007669"/>
    <property type="project" value="UniProtKB-ARBA"/>
</dbReference>
<sequence>MISFEHKPGTKIVYASTDCFDTEGFAVVPEVASRDDISQLSALCDELDICGAGSRNLLQLDWVKRLAAAISEHPEIRSLLPPDARAVQCTYFLKTADKNWLVPLHRDRSIPVQEQFAATDWTGWSRKEGTWFAVPPDRVLRQLVAVRLHLEENSADNGALEVLPGSHRNSAGSGSRIACPVPAGGALVMKPSILHASSRLSSGRRRVLHFLYGPASLPAPAQWAYSI</sequence>
<reference evidence="2 3" key="1">
    <citation type="submission" date="2019-04" db="EMBL/GenBank/DDBJ databases">
        <title>Taxonomy of novel Haliea sp. from mangrove soil of West Coast of India.</title>
        <authorList>
            <person name="Verma A."/>
            <person name="Kumar P."/>
            <person name="Krishnamurthi S."/>
        </authorList>
    </citation>
    <scope>NUCLEOTIDE SEQUENCE [LARGE SCALE GENOMIC DNA]</scope>
    <source>
        <strain evidence="2 3">SAOS-164</strain>
    </source>
</reference>
<evidence type="ECO:0000313" key="2">
    <source>
        <dbReference type="EMBL" id="TGD76247.1"/>
    </source>
</evidence>
<protein>
    <submittedName>
        <fullName evidence="2">Phytanoyl-CoA dioxygenase</fullName>
    </submittedName>
</protein>
<organism evidence="2 3">
    <name type="scientific">Mangrovimicrobium sediminis</name>
    <dbReference type="NCBI Taxonomy" id="2562682"/>
    <lineage>
        <taxon>Bacteria</taxon>
        <taxon>Pseudomonadati</taxon>
        <taxon>Pseudomonadota</taxon>
        <taxon>Gammaproteobacteria</taxon>
        <taxon>Cellvibrionales</taxon>
        <taxon>Halieaceae</taxon>
        <taxon>Mangrovimicrobium</taxon>
    </lineage>
</organism>
<proteinExistence type="predicted"/>
<dbReference type="SUPFAM" id="SSF51197">
    <property type="entry name" value="Clavaminate synthase-like"/>
    <property type="match status" value="1"/>
</dbReference>
<keyword evidence="2" id="KW-0560">Oxidoreductase</keyword>
<comment type="cofactor">
    <cofactor evidence="1">
        <name>Fe(2+)</name>
        <dbReference type="ChEBI" id="CHEBI:29033"/>
    </cofactor>
</comment>
<dbReference type="PANTHER" id="PTHR20883">
    <property type="entry name" value="PHYTANOYL-COA DIOXYGENASE DOMAIN CONTAINING 1"/>
    <property type="match status" value="1"/>
</dbReference>
<evidence type="ECO:0000313" key="3">
    <source>
        <dbReference type="Proteomes" id="UP000298050"/>
    </source>
</evidence>
<accession>A0A4Z0MA22</accession>
<dbReference type="EMBL" id="SRLE01000001">
    <property type="protein sequence ID" value="TGD76247.1"/>
    <property type="molecule type" value="Genomic_DNA"/>
</dbReference>
<dbReference type="InterPro" id="IPR008775">
    <property type="entry name" value="Phytyl_CoA_dOase-like"/>
</dbReference>
<dbReference type="Pfam" id="PF05721">
    <property type="entry name" value="PhyH"/>
    <property type="match status" value="1"/>
</dbReference>
<gene>
    <name evidence="2" type="ORF">E4634_01500</name>
</gene>
<dbReference type="Proteomes" id="UP000298050">
    <property type="component" value="Unassembled WGS sequence"/>
</dbReference>
<dbReference type="AlphaFoldDB" id="A0A4Z0MA22"/>
<comment type="caution">
    <text evidence="2">The sequence shown here is derived from an EMBL/GenBank/DDBJ whole genome shotgun (WGS) entry which is preliminary data.</text>
</comment>
<dbReference type="OrthoDB" id="9791262at2"/>
<dbReference type="Gene3D" id="2.60.120.620">
    <property type="entry name" value="q2cbj1_9rhob like domain"/>
    <property type="match status" value="1"/>
</dbReference>
<keyword evidence="2" id="KW-0223">Dioxygenase</keyword>
<keyword evidence="3" id="KW-1185">Reference proteome</keyword>
<dbReference type="GO" id="GO:0016706">
    <property type="term" value="F:2-oxoglutarate-dependent dioxygenase activity"/>
    <property type="evidence" value="ECO:0007669"/>
    <property type="project" value="UniProtKB-ARBA"/>
</dbReference>